<dbReference type="InParanoid" id="A0A024GKV0"/>
<gene>
    <name evidence="2" type="ORF">BN9_085080</name>
</gene>
<organism evidence="2 3">
    <name type="scientific">Albugo candida</name>
    <dbReference type="NCBI Taxonomy" id="65357"/>
    <lineage>
        <taxon>Eukaryota</taxon>
        <taxon>Sar</taxon>
        <taxon>Stramenopiles</taxon>
        <taxon>Oomycota</taxon>
        <taxon>Peronosporomycetes</taxon>
        <taxon>Albuginales</taxon>
        <taxon>Albuginaceae</taxon>
        <taxon>Albugo</taxon>
    </lineage>
</organism>
<comment type="similarity">
    <text evidence="1">Belongs to the UPF0489 family.</text>
</comment>
<keyword evidence="3" id="KW-1185">Reference proteome</keyword>
<accession>A0A024GKV0</accession>
<proteinExistence type="inferred from homology"/>
<reference evidence="2 3" key="1">
    <citation type="submission" date="2012-05" db="EMBL/GenBank/DDBJ databases">
        <title>Recombination and specialization in a pathogen metapopulation.</title>
        <authorList>
            <person name="Gardiner A."/>
            <person name="Kemen E."/>
            <person name="Schultz-Larsen T."/>
            <person name="MacLean D."/>
            <person name="Van Oosterhout C."/>
            <person name="Jones J.D.G."/>
        </authorList>
    </citation>
    <scope>NUCLEOTIDE SEQUENCE [LARGE SCALE GENOMIC DNA]</scope>
    <source>
        <strain evidence="2 3">Ac Nc2</strain>
    </source>
</reference>
<dbReference type="OrthoDB" id="418142at2759"/>
<dbReference type="Pfam" id="PF12640">
    <property type="entry name" value="UPF0489"/>
    <property type="match status" value="1"/>
</dbReference>
<evidence type="ECO:0000313" key="3">
    <source>
        <dbReference type="Proteomes" id="UP000053237"/>
    </source>
</evidence>
<dbReference type="InterPro" id="IPR024131">
    <property type="entry name" value="UPF0489"/>
</dbReference>
<name>A0A024GKV0_9STRA</name>
<dbReference type="EMBL" id="CAIX01000172">
    <property type="protein sequence ID" value="CCI47501.1"/>
    <property type="molecule type" value="Genomic_DNA"/>
</dbReference>
<comment type="caution">
    <text evidence="2">The sequence shown here is derived from an EMBL/GenBank/DDBJ whole genome shotgun (WGS) entry which is preliminary data.</text>
</comment>
<dbReference type="AlphaFoldDB" id="A0A024GKV0"/>
<dbReference type="STRING" id="65357.A0A024GKV0"/>
<dbReference type="PANTHER" id="PTHR13225">
    <property type="entry name" value="MISEXPRESSION SUPPRESSOR OF RAS 6"/>
    <property type="match status" value="1"/>
</dbReference>
<dbReference type="PANTHER" id="PTHR13225:SF3">
    <property type="entry name" value="UPF0489 PROTEIN C5ORF22"/>
    <property type="match status" value="1"/>
</dbReference>
<protein>
    <submittedName>
        <fullName evidence="2">Uncharacterized protein</fullName>
    </submittedName>
</protein>
<sequence length="428" mass="49757">MVSSACVVIIVDDHHHILPEIHLVPPFYSLYELGCYSLYECSKAIRQHRLSFDKLGFVHIDAHPDLSFIRDKDPSRIIYRPDELYEALDSSISGIAEFIWPLIYAGHVSRFLWIQSPWSNQMDQMTEFHVAVGRHSQTERLGVTSVQKHLQDEKLFARESELMPKTIKYVDLHVRKATAFERLPRIQEVDMLFNLTTAMSETECCTREALRQVIDSSENGYILDIDLDYFSTWNPFYSELVKVCGVNSTRMLYSIFHKNIKYKEHDKEVAPESRMEGQVRFELAMKAVEEACTLPPGKEHTGYSKEILYGKVQALNPFYCEESEELLESFYRFLLRCDQKTRDMVWNGGPCLDQPHYEASILEIDYLIQDLKKLFTEASLARPQLITIAKSTQDEFLPPHQLNYVLNGVLEMLRDMFGLLTIREIDTD</sequence>
<dbReference type="Proteomes" id="UP000053237">
    <property type="component" value="Unassembled WGS sequence"/>
</dbReference>
<evidence type="ECO:0000256" key="1">
    <source>
        <dbReference type="ARBA" id="ARBA00007099"/>
    </source>
</evidence>
<evidence type="ECO:0000313" key="2">
    <source>
        <dbReference type="EMBL" id="CCI47501.1"/>
    </source>
</evidence>